<reference evidence="2" key="1">
    <citation type="journal article" date="2019" name="MBio">
        <title>Virus Genomes from Deep Sea Sediments Expand the Ocean Megavirome and Support Independent Origins of Viral Gigantism.</title>
        <authorList>
            <person name="Backstrom D."/>
            <person name="Yutin N."/>
            <person name="Jorgensen S.L."/>
            <person name="Dharamshi J."/>
            <person name="Homa F."/>
            <person name="Zaremba-Niedwiedzka K."/>
            <person name="Spang A."/>
            <person name="Wolf Y.I."/>
            <person name="Koonin E.V."/>
            <person name="Ettema T.J."/>
        </authorList>
    </citation>
    <scope>NUCLEOTIDE SEQUENCE</scope>
</reference>
<keyword evidence="1" id="KW-0472">Membrane</keyword>
<evidence type="ECO:0000313" key="2">
    <source>
        <dbReference type="EMBL" id="QBK93213.1"/>
    </source>
</evidence>
<feature type="transmembrane region" description="Helical" evidence="1">
    <location>
        <begin position="9"/>
        <end position="32"/>
    </location>
</feature>
<protein>
    <submittedName>
        <fullName evidence="2">Uncharacterized protein</fullName>
    </submittedName>
</protein>
<evidence type="ECO:0000256" key="1">
    <source>
        <dbReference type="SAM" id="Phobius"/>
    </source>
</evidence>
<keyword evidence="1" id="KW-1133">Transmembrane helix</keyword>
<sequence>MSEGDTCKILIAVVIVVFVPIIFIPISSIQFIGYNYVSNLPQGDCSFNETARINADVRDWGSVEIPNVPVFDIYGDFVAYFTIKYPPPPTKVNLQRKRSITDWISSTTSSRNGLRCHYDVETNEAWTDPINLTTAVALMTVGLICVLFWMCICFITKEDWLPKFKKKPTNRVEAVVIEI</sequence>
<dbReference type="EMBL" id="MK500591">
    <property type="protein sequence ID" value="QBK93213.1"/>
    <property type="molecule type" value="Genomic_DNA"/>
</dbReference>
<gene>
    <name evidence="2" type="ORF">LCPAC403_03470</name>
</gene>
<accession>A0A481ZBA9</accession>
<proteinExistence type="predicted"/>
<feature type="transmembrane region" description="Helical" evidence="1">
    <location>
        <begin position="135"/>
        <end position="156"/>
    </location>
</feature>
<name>A0A481ZBA9_9VIRU</name>
<keyword evidence="1" id="KW-0812">Transmembrane</keyword>
<organism evidence="2">
    <name type="scientific">Pithovirus LCPAC403</name>
    <dbReference type="NCBI Taxonomy" id="2506596"/>
    <lineage>
        <taxon>Viruses</taxon>
        <taxon>Pithoviruses</taxon>
    </lineage>
</organism>